<dbReference type="PANTHER" id="PTHR10039:SF14">
    <property type="entry name" value="NACHT DOMAIN-CONTAINING PROTEIN"/>
    <property type="match status" value="1"/>
</dbReference>
<protein>
    <recommendedName>
        <fullName evidence="2">Nephrocystin 3-like N-terminal domain-containing protein</fullName>
    </recommendedName>
</protein>
<dbReference type="OrthoDB" id="5967843at2759"/>
<evidence type="ECO:0000313" key="4">
    <source>
        <dbReference type="Proteomes" id="UP000807342"/>
    </source>
</evidence>
<dbReference type="InterPro" id="IPR056884">
    <property type="entry name" value="NPHP3-like_N"/>
</dbReference>
<keyword evidence="4" id="KW-1185">Reference proteome</keyword>
<proteinExistence type="predicted"/>
<evidence type="ECO:0000256" key="1">
    <source>
        <dbReference type="ARBA" id="ARBA00022737"/>
    </source>
</evidence>
<feature type="non-terminal residue" evidence="3">
    <location>
        <position position="194"/>
    </location>
</feature>
<dbReference type="Pfam" id="PF24883">
    <property type="entry name" value="NPHP3_N"/>
    <property type="match status" value="1"/>
</dbReference>
<organism evidence="3 4">
    <name type="scientific">Macrolepiota fuliginosa MF-IS2</name>
    <dbReference type="NCBI Taxonomy" id="1400762"/>
    <lineage>
        <taxon>Eukaryota</taxon>
        <taxon>Fungi</taxon>
        <taxon>Dikarya</taxon>
        <taxon>Basidiomycota</taxon>
        <taxon>Agaricomycotina</taxon>
        <taxon>Agaricomycetes</taxon>
        <taxon>Agaricomycetidae</taxon>
        <taxon>Agaricales</taxon>
        <taxon>Agaricineae</taxon>
        <taxon>Agaricaceae</taxon>
        <taxon>Macrolepiota</taxon>
    </lineage>
</organism>
<dbReference type="SUPFAM" id="SSF52540">
    <property type="entry name" value="P-loop containing nucleoside triphosphate hydrolases"/>
    <property type="match status" value="1"/>
</dbReference>
<sequence length="194" mass="22199">AEVNSAAREPIRCRPDVHVTLRGRIVKWGADPNSRGGLWWIVGPENVGKSVVAQAVTEEFHSSNHLGASFFFSQNGSHDPNKVISTLAYRLAVDHPEYKDTISKCLNHNPTIVEEKYEIQFQKLILESFQDIARRLPTTQQRPLVIVLDGLDKCKGTEAQCEIIKLIRDFMQMVNYPLRWVVFSRPEQHLEECF</sequence>
<dbReference type="InterPro" id="IPR027417">
    <property type="entry name" value="P-loop_NTPase"/>
</dbReference>
<accession>A0A9P6C4W4</accession>
<name>A0A9P6C4W4_9AGAR</name>
<dbReference type="PANTHER" id="PTHR10039">
    <property type="entry name" value="AMELOGENIN"/>
    <property type="match status" value="1"/>
</dbReference>
<reference evidence="3" key="1">
    <citation type="submission" date="2020-11" db="EMBL/GenBank/DDBJ databases">
        <authorList>
            <consortium name="DOE Joint Genome Institute"/>
            <person name="Ahrendt S."/>
            <person name="Riley R."/>
            <person name="Andreopoulos W."/>
            <person name="Labutti K."/>
            <person name="Pangilinan J."/>
            <person name="Ruiz-Duenas F.J."/>
            <person name="Barrasa J.M."/>
            <person name="Sanchez-Garcia M."/>
            <person name="Camarero S."/>
            <person name="Miyauchi S."/>
            <person name="Serrano A."/>
            <person name="Linde D."/>
            <person name="Babiker R."/>
            <person name="Drula E."/>
            <person name="Ayuso-Fernandez I."/>
            <person name="Pacheco R."/>
            <person name="Padilla G."/>
            <person name="Ferreira P."/>
            <person name="Barriuso J."/>
            <person name="Kellner H."/>
            <person name="Castanera R."/>
            <person name="Alfaro M."/>
            <person name="Ramirez L."/>
            <person name="Pisabarro A.G."/>
            <person name="Kuo A."/>
            <person name="Tritt A."/>
            <person name="Lipzen A."/>
            <person name="He G."/>
            <person name="Yan M."/>
            <person name="Ng V."/>
            <person name="Cullen D."/>
            <person name="Martin F."/>
            <person name="Rosso M.-N."/>
            <person name="Henrissat B."/>
            <person name="Hibbett D."/>
            <person name="Martinez A.T."/>
            <person name="Grigoriev I.V."/>
        </authorList>
    </citation>
    <scope>NUCLEOTIDE SEQUENCE</scope>
    <source>
        <strain evidence="3">MF-IS2</strain>
    </source>
</reference>
<gene>
    <name evidence="3" type="ORF">P691DRAFT_638510</name>
</gene>
<evidence type="ECO:0000313" key="3">
    <source>
        <dbReference type="EMBL" id="KAF9449200.1"/>
    </source>
</evidence>
<dbReference type="EMBL" id="MU151137">
    <property type="protein sequence ID" value="KAF9449200.1"/>
    <property type="molecule type" value="Genomic_DNA"/>
</dbReference>
<dbReference type="Gene3D" id="3.40.50.300">
    <property type="entry name" value="P-loop containing nucleotide triphosphate hydrolases"/>
    <property type="match status" value="1"/>
</dbReference>
<dbReference type="AlphaFoldDB" id="A0A9P6C4W4"/>
<keyword evidence="1" id="KW-0677">Repeat</keyword>
<comment type="caution">
    <text evidence="3">The sequence shown here is derived from an EMBL/GenBank/DDBJ whole genome shotgun (WGS) entry which is preliminary data.</text>
</comment>
<feature type="non-terminal residue" evidence="3">
    <location>
        <position position="1"/>
    </location>
</feature>
<evidence type="ECO:0000259" key="2">
    <source>
        <dbReference type="Pfam" id="PF24883"/>
    </source>
</evidence>
<dbReference type="Proteomes" id="UP000807342">
    <property type="component" value="Unassembled WGS sequence"/>
</dbReference>
<feature type="domain" description="Nephrocystin 3-like N-terminal" evidence="2">
    <location>
        <begin position="27"/>
        <end position="185"/>
    </location>
</feature>